<name>A0A5J4UJM1_9EUKA</name>
<accession>A0A5J4UJM1</accession>
<dbReference type="OrthoDB" id="10029630at2759"/>
<gene>
    <name evidence="1" type="ORF">EZS28_033723</name>
</gene>
<proteinExistence type="predicted"/>
<dbReference type="AlphaFoldDB" id="A0A5J4UJM1"/>
<comment type="caution">
    <text evidence="1">The sequence shown here is derived from an EMBL/GenBank/DDBJ whole genome shotgun (WGS) entry which is preliminary data.</text>
</comment>
<dbReference type="Proteomes" id="UP000324800">
    <property type="component" value="Unassembled WGS sequence"/>
</dbReference>
<dbReference type="EMBL" id="SNRW01015100">
    <property type="protein sequence ID" value="KAA6370749.1"/>
    <property type="molecule type" value="Genomic_DNA"/>
</dbReference>
<evidence type="ECO:0000313" key="1">
    <source>
        <dbReference type="EMBL" id="KAA6370749.1"/>
    </source>
</evidence>
<sequence>MGQKKEKKNGSSDKSRFSIVQDGECEVSISIQLEMREIPNTSLKTYFQSNDSVYGKGLYVITDKFNELCLLNFNLDNGDYLRGDYDDDNSPEMEYLRRYWTAPILLPITIADGVIEGYNKLLYYQYRDSQLQGRDIYGCRWCDDECRTFEFGLLEVSLGIGWNETAFIENKTIMISDDTNGYDQKTVTKKGFIYKMA</sequence>
<organism evidence="1 2">
    <name type="scientific">Streblomastix strix</name>
    <dbReference type="NCBI Taxonomy" id="222440"/>
    <lineage>
        <taxon>Eukaryota</taxon>
        <taxon>Metamonada</taxon>
        <taxon>Preaxostyla</taxon>
        <taxon>Oxymonadida</taxon>
        <taxon>Streblomastigidae</taxon>
        <taxon>Streblomastix</taxon>
    </lineage>
</organism>
<reference evidence="1 2" key="1">
    <citation type="submission" date="2019-03" db="EMBL/GenBank/DDBJ databases">
        <title>Single cell metagenomics reveals metabolic interactions within the superorganism composed of flagellate Streblomastix strix and complex community of Bacteroidetes bacteria on its surface.</title>
        <authorList>
            <person name="Treitli S.C."/>
            <person name="Kolisko M."/>
            <person name="Husnik F."/>
            <person name="Keeling P."/>
            <person name="Hampl V."/>
        </authorList>
    </citation>
    <scope>NUCLEOTIDE SEQUENCE [LARGE SCALE GENOMIC DNA]</scope>
    <source>
        <strain evidence="1">ST1C</strain>
    </source>
</reference>
<protein>
    <submittedName>
        <fullName evidence="1">Uncharacterized protein</fullName>
    </submittedName>
</protein>
<evidence type="ECO:0000313" key="2">
    <source>
        <dbReference type="Proteomes" id="UP000324800"/>
    </source>
</evidence>